<feature type="compositionally biased region" description="Basic and acidic residues" evidence="9">
    <location>
        <begin position="481"/>
        <end position="493"/>
    </location>
</feature>
<keyword evidence="12" id="KW-1185">Reference proteome</keyword>
<feature type="region of interest" description="Disordered" evidence="9">
    <location>
        <begin position="2307"/>
        <end position="2331"/>
    </location>
</feature>
<evidence type="ECO:0000313" key="12">
    <source>
        <dbReference type="Proteomes" id="UP000002280"/>
    </source>
</evidence>
<accession>F6Q9V0</accession>
<dbReference type="GO" id="GO:0005829">
    <property type="term" value="C:cytosol"/>
    <property type="evidence" value="ECO:0007669"/>
    <property type="project" value="Ensembl"/>
</dbReference>
<dbReference type="SMART" id="SM00516">
    <property type="entry name" value="SEC14"/>
    <property type="match status" value="1"/>
</dbReference>
<feature type="compositionally biased region" description="Basic and acidic residues" evidence="9">
    <location>
        <begin position="1813"/>
        <end position="1826"/>
    </location>
</feature>
<dbReference type="SMART" id="SM01131">
    <property type="entry name" value="DHHA2"/>
    <property type="match status" value="1"/>
</dbReference>
<feature type="compositionally biased region" description="Basic and acidic residues" evidence="9">
    <location>
        <begin position="1326"/>
        <end position="1347"/>
    </location>
</feature>
<feature type="compositionally biased region" description="Acidic residues" evidence="9">
    <location>
        <begin position="2729"/>
        <end position="2738"/>
    </location>
</feature>
<dbReference type="SUPFAM" id="SSF52087">
    <property type="entry name" value="CRAL/TRIO domain"/>
    <property type="match status" value="1"/>
</dbReference>
<dbReference type="Pfam" id="PF02833">
    <property type="entry name" value="DHHA2"/>
    <property type="match status" value="1"/>
</dbReference>
<feature type="compositionally biased region" description="Polar residues" evidence="9">
    <location>
        <begin position="2085"/>
        <end position="2094"/>
    </location>
</feature>
<feature type="region of interest" description="Disordered" evidence="9">
    <location>
        <begin position="1326"/>
        <end position="1385"/>
    </location>
</feature>
<feature type="compositionally biased region" description="Basic and acidic residues" evidence="9">
    <location>
        <begin position="734"/>
        <end position="754"/>
    </location>
</feature>
<dbReference type="Gene3D" id="3.10.310.20">
    <property type="entry name" value="DHHA2 domain"/>
    <property type="match status" value="1"/>
</dbReference>
<feature type="region of interest" description="Disordered" evidence="9">
    <location>
        <begin position="1253"/>
        <end position="1272"/>
    </location>
</feature>
<reference evidence="11" key="2">
    <citation type="submission" date="2025-08" db="UniProtKB">
        <authorList>
            <consortium name="Ensembl"/>
        </authorList>
    </citation>
    <scope>IDENTIFICATION</scope>
</reference>
<dbReference type="Gene3D" id="3.40.525.10">
    <property type="entry name" value="CRAL-TRIO lipid binding domain"/>
    <property type="match status" value="1"/>
</dbReference>
<evidence type="ECO:0000256" key="2">
    <source>
        <dbReference type="ARBA" id="ARBA00010331"/>
    </source>
</evidence>
<feature type="region of interest" description="Disordered" evidence="9">
    <location>
        <begin position="856"/>
        <end position="888"/>
    </location>
</feature>
<feature type="compositionally biased region" description="Polar residues" evidence="9">
    <location>
        <begin position="1779"/>
        <end position="1802"/>
    </location>
</feature>
<feature type="compositionally biased region" description="Low complexity" evidence="9">
    <location>
        <begin position="2632"/>
        <end position="2641"/>
    </location>
</feature>
<feature type="compositionally biased region" description="Basic and acidic residues" evidence="9">
    <location>
        <begin position="2497"/>
        <end position="2514"/>
    </location>
</feature>
<feature type="region of interest" description="Disordered" evidence="9">
    <location>
        <begin position="592"/>
        <end position="627"/>
    </location>
</feature>
<feature type="region of interest" description="Disordered" evidence="9">
    <location>
        <begin position="2537"/>
        <end position="2559"/>
    </location>
</feature>
<feature type="compositionally biased region" description="Basic and acidic residues" evidence="9">
    <location>
        <begin position="2537"/>
        <end position="2551"/>
    </location>
</feature>
<comment type="similarity">
    <text evidence="2">Belongs to the PPase class C family. Prune subfamily.</text>
</comment>
<dbReference type="Ensembl" id="ENSMODT00000036510.3">
    <property type="protein sequence ID" value="ENSMODP00000034922.2"/>
    <property type="gene ID" value="ENSMODG00000012786.4"/>
</dbReference>
<reference evidence="11 12" key="1">
    <citation type="journal article" date="2007" name="Nature">
        <title>Genome of the marsupial Monodelphis domestica reveals innovation in non-coding sequences.</title>
        <authorList>
            <person name="Mikkelsen T.S."/>
            <person name="Wakefield M.J."/>
            <person name="Aken B."/>
            <person name="Amemiya C.T."/>
            <person name="Chang J.L."/>
            <person name="Duke S."/>
            <person name="Garber M."/>
            <person name="Gentles A.J."/>
            <person name="Goodstadt L."/>
            <person name="Heger A."/>
            <person name="Jurka J."/>
            <person name="Kamal M."/>
            <person name="Mauceli E."/>
            <person name="Searle S.M."/>
            <person name="Sharpe T."/>
            <person name="Baker M.L."/>
            <person name="Batzer M.A."/>
            <person name="Benos P.V."/>
            <person name="Belov K."/>
            <person name="Clamp M."/>
            <person name="Cook A."/>
            <person name="Cuff J."/>
            <person name="Das R."/>
            <person name="Davidow L."/>
            <person name="Deakin J.E."/>
            <person name="Fazzari M.J."/>
            <person name="Glass J.L."/>
            <person name="Grabherr M."/>
            <person name="Greally J.M."/>
            <person name="Gu W."/>
            <person name="Hore T.A."/>
            <person name="Huttley G.A."/>
            <person name="Kleber M."/>
            <person name="Jirtle R.L."/>
            <person name="Koina E."/>
            <person name="Lee J.T."/>
            <person name="Mahony S."/>
            <person name="Marra M.A."/>
            <person name="Miller R.D."/>
            <person name="Nicholls R.D."/>
            <person name="Oda M."/>
            <person name="Papenfuss A.T."/>
            <person name="Parra Z.E."/>
            <person name="Pollock D.D."/>
            <person name="Ray D.A."/>
            <person name="Schein J.E."/>
            <person name="Speed T.P."/>
            <person name="Thompson K."/>
            <person name="VandeBerg J.L."/>
            <person name="Wade C.M."/>
            <person name="Walker J.A."/>
            <person name="Waters P.D."/>
            <person name="Webber C."/>
            <person name="Weidman J.R."/>
            <person name="Xie X."/>
            <person name="Zody M.C."/>
            <person name="Baldwin J."/>
            <person name="Abdouelleil A."/>
            <person name="Abdulkadir J."/>
            <person name="Abebe A."/>
            <person name="Abera B."/>
            <person name="Abreu J."/>
            <person name="Acer S.C."/>
            <person name="Aftuck L."/>
            <person name="Alexander A."/>
            <person name="An P."/>
            <person name="Anderson E."/>
            <person name="Anderson S."/>
            <person name="Arachi H."/>
            <person name="Azer M."/>
            <person name="Bachantsang P."/>
            <person name="Barry A."/>
            <person name="Bayul T."/>
            <person name="Berlin A."/>
            <person name="Bessette D."/>
            <person name="Bloom T."/>
            <person name="Bloom T."/>
            <person name="Boguslavskiy L."/>
            <person name="Bonnet C."/>
            <person name="Boukhgalter B."/>
            <person name="Bourzgui I."/>
            <person name="Brown A."/>
            <person name="Cahill P."/>
            <person name="Channer S."/>
            <person name="Cheshatsang Y."/>
            <person name="Chuda L."/>
            <person name="Citroen M."/>
            <person name="Collymore A."/>
            <person name="Cooke P."/>
            <person name="Costello M."/>
            <person name="D'Aco K."/>
            <person name="Daza R."/>
            <person name="De Haan G."/>
            <person name="DeGray S."/>
            <person name="DeMaso C."/>
            <person name="Dhargay N."/>
            <person name="Dooley K."/>
            <person name="Dooley E."/>
            <person name="Doricent M."/>
            <person name="Dorje P."/>
            <person name="Dorjee K."/>
            <person name="Dupes A."/>
            <person name="Elong R."/>
            <person name="Falk J."/>
            <person name="Farina A."/>
            <person name="Faro S."/>
            <person name="Ferguson D."/>
            <person name="Fisher S."/>
            <person name="Foley C.D."/>
            <person name="Franke A."/>
            <person name="Friedrich D."/>
            <person name="Gadbois L."/>
            <person name="Gearin G."/>
            <person name="Gearin C.R."/>
            <person name="Giannoukos G."/>
            <person name="Goode T."/>
            <person name="Graham J."/>
            <person name="Grandbois E."/>
            <person name="Grewal S."/>
            <person name="Gyaltsen K."/>
            <person name="Hafez N."/>
            <person name="Hagos B."/>
            <person name="Hall J."/>
            <person name="Henson C."/>
            <person name="Hollinger A."/>
            <person name="Honan T."/>
            <person name="Huard M.D."/>
            <person name="Hughes L."/>
            <person name="Hurhula B."/>
            <person name="Husby M.E."/>
            <person name="Kamat A."/>
            <person name="Kanga B."/>
            <person name="Kashin S."/>
            <person name="Khazanovich D."/>
            <person name="Kisner P."/>
            <person name="Lance K."/>
            <person name="Lara M."/>
            <person name="Lee W."/>
            <person name="Lennon N."/>
            <person name="Letendre F."/>
            <person name="LeVine R."/>
            <person name="Lipovsky A."/>
            <person name="Liu X."/>
            <person name="Liu J."/>
            <person name="Liu S."/>
            <person name="Lokyitsang T."/>
            <person name="Lokyitsang Y."/>
            <person name="Lubonja R."/>
            <person name="Lui A."/>
            <person name="MacDonald P."/>
            <person name="Magnisalis V."/>
            <person name="Maru K."/>
            <person name="Matthews C."/>
            <person name="McCusker W."/>
            <person name="McDonough S."/>
            <person name="Mehta T."/>
            <person name="Meldrim J."/>
            <person name="Meneus L."/>
            <person name="Mihai O."/>
            <person name="Mihalev A."/>
            <person name="Mihova T."/>
            <person name="Mittelman R."/>
            <person name="Mlenga V."/>
            <person name="Montmayeur A."/>
            <person name="Mulrain L."/>
            <person name="Navidi A."/>
            <person name="Naylor J."/>
            <person name="Negash T."/>
            <person name="Nguyen T."/>
            <person name="Nguyen N."/>
            <person name="Nicol R."/>
            <person name="Norbu C."/>
            <person name="Norbu N."/>
            <person name="Novod N."/>
            <person name="O'Neill B."/>
            <person name="Osman S."/>
            <person name="Markiewicz E."/>
            <person name="Oyono O.L."/>
            <person name="Patti C."/>
            <person name="Phunkhang P."/>
            <person name="Pierre F."/>
            <person name="Priest M."/>
            <person name="Raghuraman S."/>
            <person name="Rege F."/>
            <person name="Reyes R."/>
            <person name="Rise C."/>
            <person name="Rogov P."/>
            <person name="Ross K."/>
            <person name="Ryan E."/>
            <person name="Settipalli S."/>
            <person name="Shea T."/>
            <person name="Sherpa N."/>
            <person name="Shi L."/>
            <person name="Shih D."/>
            <person name="Sparrow T."/>
            <person name="Spaulding J."/>
            <person name="Stalker J."/>
            <person name="Stange-Thomann N."/>
            <person name="Stavropoulos S."/>
            <person name="Stone C."/>
            <person name="Strader C."/>
            <person name="Tesfaye S."/>
            <person name="Thomson T."/>
            <person name="Thoulutsang Y."/>
            <person name="Thoulutsang D."/>
            <person name="Topham K."/>
            <person name="Topping I."/>
            <person name="Tsamla T."/>
            <person name="Vassiliev H."/>
            <person name="Vo A."/>
            <person name="Wangchuk T."/>
            <person name="Wangdi T."/>
            <person name="Weiand M."/>
            <person name="Wilkinson J."/>
            <person name="Wilson A."/>
            <person name="Yadav S."/>
            <person name="Young G."/>
            <person name="Yu Q."/>
            <person name="Zembek L."/>
            <person name="Zhong D."/>
            <person name="Zimmer A."/>
            <person name="Zwirko Z."/>
            <person name="Jaffe D.B."/>
            <person name="Alvarez P."/>
            <person name="Brockman W."/>
            <person name="Butler J."/>
            <person name="Chin C."/>
            <person name="Gnerre S."/>
            <person name="MacCallum I."/>
            <person name="Graves J.A."/>
            <person name="Ponting C.P."/>
            <person name="Breen M."/>
            <person name="Samollow P.B."/>
            <person name="Lander E.S."/>
            <person name="Lindblad-Toh K."/>
        </authorList>
    </citation>
    <scope>NUCLEOTIDE SEQUENCE [LARGE SCALE GENOMIC DNA]</scope>
</reference>
<feature type="compositionally biased region" description="Low complexity" evidence="9">
    <location>
        <begin position="503"/>
        <end position="513"/>
    </location>
</feature>
<feature type="compositionally biased region" description="Polar residues" evidence="9">
    <location>
        <begin position="1662"/>
        <end position="1693"/>
    </location>
</feature>
<feature type="compositionally biased region" description="Polar residues" evidence="9">
    <location>
        <begin position="861"/>
        <end position="871"/>
    </location>
</feature>
<dbReference type="FunFam" id="3.40.525.10:FF:000001">
    <property type="entry name" value="BCL2/adenovirus E1B protein-interacting protein 2"/>
    <property type="match status" value="1"/>
</dbReference>
<feature type="compositionally biased region" description="Basic and acidic residues" evidence="9">
    <location>
        <begin position="1356"/>
        <end position="1370"/>
    </location>
</feature>
<dbReference type="GO" id="GO:0016462">
    <property type="term" value="F:pyrophosphatase activity"/>
    <property type="evidence" value="ECO:0007669"/>
    <property type="project" value="InterPro"/>
</dbReference>
<feature type="compositionally biased region" description="Acidic residues" evidence="9">
    <location>
        <begin position="2403"/>
        <end position="2415"/>
    </location>
</feature>
<dbReference type="InterPro" id="IPR038763">
    <property type="entry name" value="DHH_sf"/>
</dbReference>
<evidence type="ECO:0000256" key="6">
    <source>
        <dbReference type="ARBA" id="ARBA00039860"/>
    </source>
</evidence>
<keyword evidence="4" id="KW-0053">Apoptosis</keyword>
<feature type="compositionally biased region" description="Basic and acidic residues" evidence="9">
    <location>
        <begin position="1841"/>
        <end position="1851"/>
    </location>
</feature>
<feature type="region of interest" description="Disordered" evidence="9">
    <location>
        <begin position="2600"/>
        <end position="2698"/>
    </location>
</feature>
<protein>
    <recommendedName>
        <fullName evidence="6">Protein prune homolog 2</fullName>
    </recommendedName>
    <alternativeName>
        <fullName evidence="7">BNIP2 motif-containing molecule at the C-terminal region 1</fullName>
    </alternativeName>
</protein>
<keyword evidence="5" id="KW-0007">Acetylation</keyword>
<reference evidence="11" key="3">
    <citation type="submission" date="2025-09" db="UniProtKB">
        <authorList>
            <consortium name="Ensembl"/>
        </authorList>
    </citation>
    <scope>IDENTIFICATION</scope>
</reference>
<evidence type="ECO:0000256" key="3">
    <source>
        <dbReference type="ARBA" id="ARBA00022490"/>
    </source>
</evidence>
<dbReference type="GeneTree" id="ENSGT00940000154422"/>
<dbReference type="PANTHER" id="PTHR12112:SF49">
    <property type="entry name" value="DHHA2 DOMAIN-CONTAINING PROTEIN"/>
    <property type="match status" value="1"/>
</dbReference>
<evidence type="ECO:0000256" key="7">
    <source>
        <dbReference type="ARBA" id="ARBA00042084"/>
    </source>
</evidence>
<dbReference type="Pfam" id="PF13716">
    <property type="entry name" value="CRAL_TRIO_2"/>
    <property type="match status" value="1"/>
</dbReference>
<dbReference type="SUPFAM" id="SSF64182">
    <property type="entry name" value="DHH phosphoesterases"/>
    <property type="match status" value="1"/>
</dbReference>
<feature type="region of interest" description="Disordered" evidence="9">
    <location>
        <begin position="1662"/>
        <end position="1726"/>
    </location>
</feature>
<comment type="function">
    <text evidence="8">May play an important role in regulating differentiation, survival and aggressiveness of the tumor cells.</text>
</comment>
<dbReference type="CDD" id="cd00170">
    <property type="entry name" value="SEC14"/>
    <property type="match status" value="1"/>
</dbReference>
<feature type="region of interest" description="Disordered" evidence="9">
    <location>
        <begin position="481"/>
        <end position="541"/>
    </location>
</feature>
<feature type="compositionally biased region" description="Basic and acidic residues" evidence="9">
    <location>
        <begin position="2652"/>
        <end position="2694"/>
    </location>
</feature>
<feature type="region of interest" description="Disordered" evidence="9">
    <location>
        <begin position="2450"/>
        <end position="2514"/>
    </location>
</feature>
<feature type="compositionally biased region" description="Polar residues" evidence="9">
    <location>
        <begin position="2321"/>
        <end position="2331"/>
    </location>
</feature>
<proteinExistence type="inferred from homology"/>
<dbReference type="ExpressionAtlas" id="F6Q9V0">
    <property type="expression patterns" value="baseline"/>
</dbReference>
<feature type="compositionally biased region" description="Basic and acidic residues" evidence="9">
    <location>
        <begin position="2423"/>
        <end position="2436"/>
    </location>
</feature>
<evidence type="ECO:0000313" key="11">
    <source>
        <dbReference type="Ensembl" id="ENSMODP00000034922.2"/>
    </source>
</evidence>
<dbReference type="FunFam" id="3.90.1640.10:FF:000003">
    <property type="entry name" value="Prune homolog 2 with BCH domain"/>
    <property type="match status" value="1"/>
</dbReference>
<feature type="compositionally biased region" description="Polar residues" evidence="9">
    <location>
        <begin position="617"/>
        <end position="626"/>
    </location>
</feature>
<feature type="region of interest" description="Disordered" evidence="9">
    <location>
        <begin position="2072"/>
        <end position="2095"/>
    </location>
</feature>
<sequence>MEEFLQRAKSKLNRSKRLEKVHVVIGHKSCDLDSLISAFTYAYFLDKVSPPGVLCLPVLNIPRTEFNYFTETRFILEELNISESFHIFRDEINLHHLNEEGKLSLTLVNNNVLSSEDRTLESAVVKVINPSEGCDTSLEFQESSSSLVAKEILREAPELVTEQLAHLLRGSILFNWMAMDSEKMSEKQEEILSILEEKFPDLPPREDIISVLQETQCSAQGLSIEQTILKDLKELSDGEIKVAISTVYMTLEDCMFHRNMATDLKIFTEKYGFDVLILLASYLSDEQQTRRQIAVYSENVELCNQICCELEECQNPCLELEPFDCGCDEILVYQQEDPLITSDQMVLLVKEVINRRCSEMVSNSRTSSTEAVAGSAPLSQGSSGIMELYGSDVEPQPSSVNFIENPQDLNGSIPAQVDVNVDLVSPDSGLATIRSSRSSKESSVFLSDDSPIGEGAGPHHSLLPGFDSYSPIPEGAIAEEHKPQSGEDGEHFDLFNFDPAPNVSVQSQSSSHSADYSPADDFFPNSDSSEGQPPTVPKGLDEMNLLGSDMSNYSAGLLMTVAEKDNILEFDGEFAQRQESPGDLSERTLSFTDFVGDDSPPSERLKNVGTRVPPTPMNSFVESSPLTEDPTLLFPEDMLQKINDLDHTGSAQTRMRCSSWWGGLEIDSKNPALLNADAWSSSEQESVFQSPESWKDHKASPIDRRASDSVYQQKQPRHGEYSKLGPWETQLEQHTMDNTDTHQQSEDNPEHQKLPPETSHASPQGTCHLIKDFAAVWEPSPPSAMERGPWQNPADDGDRLVDSEPFPAWTKFNKEDNTNSLKKAWNVPQLDQNMPSQRDHDEWAMEKREFPFSAEVPLESSPKTPNNQVTSEVWDESKGDTNNVHIESKNPSLDSEIIWNNSKLLRENQDGFSGSDIRGKSFEKVNTWNLYETNDKEGAPAPWEDSFLSYRCSDFSTSNVGEDLVASELDTNYSTSDSYISPTFVGEEKEIEDKTFYHDINIAAEETSLNKSNDAEKLPQPMELPSYRNRISSGPETLEMWTTHTPNDGQIVTVSSETNVPSNLQKDFHSLEYPDTKNFLTENDAGESSQSSYDDPRVMQMYNETNRQLTLMHSGTDPRQAAPENVDLWNRVILEDTQSTATISDLDNDLDWDDCSGGMETSREGQAQGYIHESVEPETRFLVKQLEPWSVESQEDNQVGWEHHMPYNASEKRKDATFNEFNSLDEKSGQQIFTNIWDTVMKDDSMSSLMLPDSSPIVDSDENKSPWETLSSSEKVKDSNISDKLEILENEQKGAFTPVTPLADSVNQEIQKSPSVDNAEFFATRPESKKHLEHSDILKDQSYKQSEEENNIQENINKEYLIEEDIRSSEVESTSGSSGREECDQEELFSPVAFENQGTHDDSVKSSSPSVASSPHINEFPEELVEFQDNTTNQGTSGAQAKGSTNKLKTNNACEKHFMNQENPVDTANSLSIQNESVKDHGLSEMNLEENETYKIWGLETISTENVDKVPLKSPQSPDIWNACISGDSQSNGTSLELNEDHEMKNIRHHLAIEDFQTGNGEDDIMSSEYTHSSASSPDLSDPSAAMSSFGDMKTVDYQRKNQDDWSVKNNENSELASIGAQPEMVPQMGDLQGEMMDELQKVIEHKVPKSLDIWNTQVDNDDSLSSLSTPDGGNTSQNSGSQERSSEGNQYPKNEHEIPETALNNDIKSIITSSGTNSSPHGEDKLEKEVHLMPSQADLQKDSRIWNIFNQKNVCLTIADHESQDFSEDRDSWKTTKGESQGSPFYEDQSSPDHWNFSPLNKTEEQASEFSEEAKCSPETLKIEDVTPEASLQMSPQNESEVKHKSKEETLGFSAEGEEWWNTWPQKKSPKEMKHSDSHGILKETSFVGQKVDPWNVLIQGDFESKELHHVDPFTDENQSPFQCNNEKIDEPLWNIQPTQIASDNIQMEQSDEFDSSQEERDFKEQLFISAPAESVPKSHAQEPCQDSVFPALDQPDSELPHANDSITISPSSQMTIESNPEWNSSLPAEVSQGTFVPDILHENFQEGRQIISAMPDLWTATEQPFALKADGENPDILSHCDQDSNSQSSTSPDVCHEYEMKEEAGQHLAQASASPRGEASEFYLTELEGNEETNMVAGQKPATHDVGMHSEKQFSFHPNNEQVNVDKLDLSFSPRTSSELSELTNSGNDGANIGEFKGETTLEIASVLRPLGMESFTVENMGSSATMIPQTPATIEVNSSCVAGDIFPESKQDTSALINTENPLTDEEPEANTGTLTATGPFYDRNEAIVGHSFNGVMNTSNGTMRGMEESPSEEYHPENSTGRPTLSPSTATWGDFEESAVVTNFDEGAIKEPEHFQYGGEPLLEEPSTKHPLMPYTPPFDLTFLTEAPQSSTKEREVLSDEEQSSDSEMEELMFPTLPSRKDTTSHSEERDGKARHQLLELYIEEDPEPASLPLESGSNLGSARNSDSPAGGDMRPPNGDIPNPLDFGVEFVSSKDHEPRTGKTGDTRMEMNEDQSALQMDYILVDHEENFPERKVPLEPKESKSELQEVNVESEQMEVPGELLAAAQEIFQATAINERKGQSAMGPLVENVSYTVPPKLEDERTSLESPRQSPGWMVLGPSEVYSASPEQSSSQPETGNLGSGHSIMAEDQKLREAEQIEVCAETKKKNPYESLRQEKSARKNKDKGTNETDSGALLLKVVAHENEWEMLSPQLSEGSIAPEKEMEEETEFLDFEPRERSPRRPLADDVGMDIPFEEGELSPNSTDMRPEPPNSLDLDGSHPRRIKLTAPNINLSLDQSEGSVLSDDNLESPDEIDINVDDLDTPDEADSFEYTVHEDPAALQDSGQEAESIPEYTAEEEREDNRLWRTVVIGEQEQRIDMKVIEPYKRVISHGGYYGDGLNAIIVFAACFLPDSSRADYHYVMENLFLYVISTLELMVAEDYMIVYLNGATPRRKMPGLGWMKKCYQMIDRRLRKNLKSFIIVHPSWFIRTILAVTRPFISSKFSSKIQYVSTLSELSELIPMECVHIPESIIKYDEARSYKRSVRASCLSNDPEMSSMEQDIDMKLKEKP</sequence>
<feature type="compositionally biased region" description="Basic and acidic residues" evidence="9">
    <location>
        <begin position="1763"/>
        <end position="1778"/>
    </location>
</feature>
<gene>
    <name evidence="11" type="primary">PRUNE2</name>
</gene>
<evidence type="ECO:0000256" key="9">
    <source>
        <dbReference type="SAM" id="MobiDB-lite"/>
    </source>
</evidence>
<dbReference type="InterPro" id="IPR004097">
    <property type="entry name" value="DHHA2"/>
</dbReference>
<dbReference type="InterPro" id="IPR022181">
    <property type="entry name" value="Bcl2-/adenovirus-E1B"/>
</dbReference>
<evidence type="ECO:0000256" key="1">
    <source>
        <dbReference type="ARBA" id="ARBA00004496"/>
    </source>
</evidence>
<dbReference type="GO" id="GO:0006915">
    <property type="term" value="P:apoptotic process"/>
    <property type="evidence" value="ECO:0000318"/>
    <property type="project" value="GO_Central"/>
</dbReference>
<feature type="region of interest" description="Disordered" evidence="9">
    <location>
        <begin position="1559"/>
        <end position="1588"/>
    </location>
</feature>
<feature type="region of interest" description="Disordered" evidence="9">
    <location>
        <begin position="779"/>
        <end position="805"/>
    </location>
</feature>
<feature type="compositionally biased region" description="Polar residues" evidence="9">
    <location>
        <begin position="1703"/>
        <end position="1721"/>
    </location>
</feature>
<dbReference type="GO" id="GO:0005737">
    <property type="term" value="C:cytoplasm"/>
    <property type="evidence" value="ECO:0000318"/>
    <property type="project" value="GO_Central"/>
</dbReference>
<evidence type="ECO:0000256" key="5">
    <source>
        <dbReference type="ARBA" id="ARBA00022990"/>
    </source>
</evidence>
<dbReference type="Bgee" id="ENSMODG00000012786">
    <property type="expression patterns" value="Expressed in cerebellum and 14 other cell types or tissues"/>
</dbReference>
<evidence type="ECO:0000256" key="8">
    <source>
        <dbReference type="ARBA" id="ARBA00056879"/>
    </source>
</evidence>
<feature type="compositionally biased region" description="Polar residues" evidence="9">
    <location>
        <begin position="2460"/>
        <end position="2472"/>
    </location>
</feature>
<feature type="region of interest" description="Disordered" evidence="9">
    <location>
        <begin position="434"/>
        <end position="461"/>
    </location>
</feature>
<feature type="region of interest" description="Disordered" evidence="9">
    <location>
        <begin position="2844"/>
        <end position="2865"/>
    </location>
</feature>
<name>F6Q9V0_MONDO</name>
<feature type="compositionally biased region" description="Low complexity" evidence="9">
    <location>
        <begin position="1573"/>
        <end position="1588"/>
    </location>
</feature>
<dbReference type="Pfam" id="PF12496">
    <property type="entry name" value="BNIP2"/>
    <property type="match status" value="1"/>
</dbReference>
<feature type="compositionally biased region" description="Basic and acidic residues" evidence="9">
    <location>
        <begin position="2739"/>
        <end position="2751"/>
    </location>
</feature>
<comment type="subcellular location">
    <subcellularLocation>
        <location evidence="1">Cytoplasm</location>
    </subcellularLocation>
</comment>
<dbReference type="InParanoid" id="F6Q9V0"/>
<feature type="region of interest" description="Disordered" evidence="9">
    <location>
        <begin position="2716"/>
        <end position="2787"/>
    </location>
</feature>
<dbReference type="InterPro" id="IPR038222">
    <property type="entry name" value="DHHA2_dom_sf"/>
</dbReference>
<dbReference type="InterPro" id="IPR036865">
    <property type="entry name" value="CRAL-TRIO_dom_sf"/>
</dbReference>
<feature type="region of interest" description="Disordered" evidence="9">
    <location>
        <begin position="1763"/>
        <end position="1878"/>
    </location>
</feature>
<feature type="compositionally biased region" description="Polar residues" evidence="9">
    <location>
        <begin position="1831"/>
        <end position="1840"/>
    </location>
</feature>
<dbReference type="PANTHER" id="PTHR12112">
    <property type="entry name" value="BNIP - RELATED"/>
    <property type="match status" value="1"/>
</dbReference>
<feature type="domain" description="CRAL-TRIO" evidence="10">
    <location>
        <begin position="2885"/>
        <end position="3046"/>
    </location>
</feature>
<dbReference type="Proteomes" id="UP000002280">
    <property type="component" value="Chromosome 6"/>
</dbReference>
<evidence type="ECO:0000259" key="10">
    <source>
        <dbReference type="PROSITE" id="PS50191"/>
    </source>
</evidence>
<dbReference type="Gene3D" id="3.90.1640.10">
    <property type="entry name" value="inorganic pyrophosphatase (n-terminal core)"/>
    <property type="match status" value="1"/>
</dbReference>
<feature type="region of interest" description="Disordered" evidence="9">
    <location>
        <begin position="3058"/>
        <end position="3077"/>
    </location>
</feature>
<feature type="region of interest" description="Disordered" evidence="9">
    <location>
        <begin position="2390"/>
        <end position="2436"/>
    </location>
</feature>
<evidence type="ECO:0000256" key="4">
    <source>
        <dbReference type="ARBA" id="ARBA00022703"/>
    </source>
</evidence>
<dbReference type="FunCoup" id="F6Q9V0">
    <property type="interactions" value="1366"/>
</dbReference>
<feature type="compositionally biased region" description="Basic and acidic residues" evidence="9">
    <location>
        <begin position="693"/>
        <end position="707"/>
    </location>
</feature>
<dbReference type="PROSITE" id="PS50191">
    <property type="entry name" value="CRAL_TRIO"/>
    <property type="match status" value="1"/>
</dbReference>
<keyword evidence="3" id="KW-0963">Cytoplasm</keyword>
<feature type="region of interest" description="Disordered" evidence="9">
    <location>
        <begin position="687"/>
        <end position="766"/>
    </location>
</feature>
<dbReference type="InterPro" id="IPR001251">
    <property type="entry name" value="CRAL-TRIO_dom"/>
</dbReference>
<dbReference type="STRING" id="13616.ENSMODP00000034922"/>
<organism evidence="11 12">
    <name type="scientific">Monodelphis domestica</name>
    <name type="common">Gray short-tailed opossum</name>
    <dbReference type="NCBI Taxonomy" id="13616"/>
    <lineage>
        <taxon>Eukaryota</taxon>
        <taxon>Metazoa</taxon>
        <taxon>Chordata</taxon>
        <taxon>Craniata</taxon>
        <taxon>Vertebrata</taxon>
        <taxon>Euteleostomi</taxon>
        <taxon>Mammalia</taxon>
        <taxon>Metatheria</taxon>
        <taxon>Didelphimorphia</taxon>
        <taxon>Didelphidae</taxon>
        <taxon>Monodelphis</taxon>
    </lineage>
</organism>
<dbReference type="OMA" id="WMDAKQP"/>
<dbReference type="FunFam" id="3.10.310.20:FF:000002">
    <property type="entry name" value="Prune homolog 2 with BCH domain"/>
    <property type="match status" value="1"/>
</dbReference>